<protein>
    <submittedName>
        <fullName evidence="2">Uncharacterized protein</fullName>
    </submittedName>
</protein>
<feature type="compositionally biased region" description="Low complexity" evidence="1">
    <location>
        <begin position="55"/>
        <end position="66"/>
    </location>
</feature>
<organism evidence="2 3">
    <name type="scientific">Fimbriiglobus ruber</name>
    <dbReference type="NCBI Taxonomy" id="1908690"/>
    <lineage>
        <taxon>Bacteria</taxon>
        <taxon>Pseudomonadati</taxon>
        <taxon>Planctomycetota</taxon>
        <taxon>Planctomycetia</taxon>
        <taxon>Gemmatales</taxon>
        <taxon>Gemmataceae</taxon>
        <taxon>Fimbriiglobus</taxon>
    </lineage>
</organism>
<evidence type="ECO:0000313" key="2">
    <source>
        <dbReference type="EMBL" id="OWK35435.1"/>
    </source>
</evidence>
<evidence type="ECO:0000313" key="3">
    <source>
        <dbReference type="Proteomes" id="UP000214646"/>
    </source>
</evidence>
<dbReference type="EMBL" id="NIDE01000017">
    <property type="protein sequence ID" value="OWK35435.1"/>
    <property type="molecule type" value="Genomic_DNA"/>
</dbReference>
<dbReference type="AlphaFoldDB" id="A0A225DGB4"/>
<dbReference type="Proteomes" id="UP000214646">
    <property type="component" value="Unassembled WGS sequence"/>
</dbReference>
<feature type="region of interest" description="Disordered" evidence="1">
    <location>
        <begin position="43"/>
        <end position="66"/>
    </location>
</feature>
<dbReference type="RefSeq" id="WP_193619526.1">
    <property type="nucleotide sequence ID" value="NZ_NIDE01000017.1"/>
</dbReference>
<gene>
    <name evidence="2" type="ORF">FRUB_07998</name>
</gene>
<evidence type="ECO:0000256" key="1">
    <source>
        <dbReference type="SAM" id="MobiDB-lite"/>
    </source>
</evidence>
<accession>A0A225DGB4</accession>
<keyword evidence="3" id="KW-1185">Reference proteome</keyword>
<reference evidence="3" key="1">
    <citation type="submission" date="2017-06" db="EMBL/GenBank/DDBJ databases">
        <title>Genome analysis of Fimbriiglobus ruber SP5, the first member of the order Planctomycetales with confirmed chitinolytic capability.</title>
        <authorList>
            <person name="Ravin N.V."/>
            <person name="Rakitin A.L."/>
            <person name="Ivanova A.A."/>
            <person name="Beletsky A.V."/>
            <person name="Kulichevskaya I.S."/>
            <person name="Mardanov A.V."/>
            <person name="Dedysh S.N."/>
        </authorList>
    </citation>
    <scope>NUCLEOTIDE SEQUENCE [LARGE SCALE GENOMIC DNA]</scope>
    <source>
        <strain evidence="3">SP5</strain>
    </source>
</reference>
<proteinExistence type="predicted"/>
<name>A0A225DGB4_9BACT</name>
<sequence length="66" mass="7108">MASKKKTRITLKQAVERGKLNEFIAEREDQSGDMDQFNACLTSMAGTRKEAPAASSREPSGDSSGS</sequence>
<comment type="caution">
    <text evidence="2">The sequence shown here is derived from an EMBL/GenBank/DDBJ whole genome shotgun (WGS) entry which is preliminary data.</text>
</comment>